<dbReference type="PANTHER" id="PTHR48475">
    <property type="entry name" value="RIBONUCLEASE H"/>
    <property type="match status" value="1"/>
</dbReference>
<dbReference type="EMBL" id="QJKJ01012459">
    <property type="protein sequence ID" value="RDX68608.1"/>
    <property type="molecule type" value="Genomic_DNA"/>
</dbReference>
<dbReference type="OrthoDB" id="1713704at2759"/>
<feature type="non-terminal residue" evidence="1">
    <location>
        <position position="1"/>
    </location>
</feature>
<evidence type="ECO:0000313" key="1">
    <source>
        <dbReference type="EMBL" id="RDX68608.1"/>
    </source>
</evidence>
<dbReference type="InterPro" id="IPR012337">
    <property type="entry name" value="RNaseH-like_sf"/>
</dbReference>
<reference evidence="1" key="1">
    <citation type="submission" date="2018-05" db="EMBL/GenBank/DDBJ databases">
        <title>Draft genome of Mucuna pruriens seed.</title>
        <authorList>
            <person name="Nnadi N.E."/>
            <person name="Vos R."/>
            <person name="Hasami M.H."/>
            <person name="Devisetty U.K."/>
            <person name="Aguiy J.C."/>
        </authorList>
    </citation>
    <scope>NUCLEOTIDE SEQUENCE [LARGE SCALE GENOMIC DNA]</scope>
    <source>
        <strain evidence="1">JCA_2017</strain>
    </source>
</reference>
<accession>A0A371ERC4</accession>
<name>A0A371ERC4_MUCPR</name>
<comment type="caution">
    <text evidence="1">The sequence shown here is derived from an EMBL/GenBank/DDBJ whole genome shotgun (WGS) entry which is preliminary data.</text>
</comment>
<dbReference type="AlphaFoldDB" id="A0A371ERC4"/>
<dbReference type="InterPro" id="IPR036397">
    <property type="entry name" value="RNaseH_sf"/>
</dbReference>
<dbReference type="Gene3D" id="3.30.420.10">
    <property type="entry name" value="Ribonuclease H-like superfamily/Ribonuclease H"/>
    <property type="match status" value="1"/>
</dbReference>
<dbReference type="GO" id="GO:0003676">
    <property type="term" value="F:nucleic acid binding"/>
    <property type="evidence" value="ECO:0007669"/>
    <property type="project" value="InterPro"/>
</dbReference>
<keyword evidence="2" id="KW-1185">Reference proteome</keyword>
<dbReference type="SUPFAM" id="SSF53098">
    <property type="entry name" value="Ribonuclease H-like"/>
    <property type="match status" value="1"/>
</dbReference>
<evidence type="ECO:0008006" key="3">
    <source>
        <dbReference type="Google" id="ProtNLM"/>
    </source>
</evidence>
<dbReference type="PANTHER" id="PTHR48475:SF1">
    <property type="entry name" value="RNASE H TYPE-1 DOMAIN-CONTAINING PROTEIN"/>
    <property type="match status" value="1"/>
</dbReference>
<proteinExistence type="predicted"/>
<dbReference type="Proteomes" id="UP000257109">
    <property type="component" value="Unassembled WGS sequence"/>
</dbReference>
<sequence>MSSLFEKYGVVHQVATTYHPQTNGQAKVFNMEIKKILQKLTNPGCKDWSCRLEDTLWAHRTAY</sequence>
<evidence type="ECO:0000313" key="2">
    <source>
        <dbReference type="Proteomes" id="UP000257109"/>
    </source>
</evidence>
<organism evidence="1 2">
    <name type="scientific">Mucuna pruriens</name>
    <name type="common">Velvet bean</name>
    <name type="synonym">Dolichos pruriens</name>
    <dbReference type="NCBI Taxonomy" id="157652"/>
    <lineage>
        <taxon>Eukaryota</taxon>
        <taxon>Viridiplantae</taxon>
        <taxon>Streptophyta</taxon>
        <taxon>Embryophyta</taxon>
        <taxon>Tracheophyta</taxon>
        <taxon>Spermatophyta</taxon>
        <taxon>Magnoliopsida</taxon>
        <taxon>eudicotyledons</taxon>
        <taxon>Gunneridae</taxon>
        <taxon>Pentapetalae</taxon>
        <taxon>rosids</taxon>
        <taxon>fabids</taxon>
        <taxon>Fabales</taxon>
        <taxon>Fabaceae</taxon>
        <taxon>Papilionoideae</taxon>
        <taxon>50 kb inversion clade</taxon>
        <taxon>NPAAA clade</taxon>
        <taxon>indigoferoid/millettioid clade</taxon>
        <taxon>Phaseoleae</taxon>
        <taxon>Mucuna</taxon>
    </lineage>
</organism>
<gene>
    <name evidence="1" type="ORF">CR513_52386</name>
</gene>
<protein>
    <recommendedName>
        <fullName evidence="3">Integrase catalytic domain-containing protein</fullName>
    </recommendedName>
</protein>